<protein>
    <submittedName>
        <fullName evidence="2">Uncharacterized protein</fullName>
    </submittedName>
</protein>
<evidence type="ECO:0000313" key="2">
    <source>
        <dbReference type="EMBL" id="KAK3309644.1"/>
    </source>
</evidence>
<feature type="compositionally biased region" description="Low complexity" evidence="1">
    <location>
        <begin position="68"/>
        <end position="88"/>
    </location>
</feature>
<dbReference type="EMBL" id="JAUDZG010000001">
    <property type="protein sequence ID" value="KAK3309644.1"/>
    <property type="molecule type" value="Genomic_DNA"/>
</dbReference>
<dbReference type="Proteomes" id="UP001273166">
    <property type="component" value="Unassembled WGS sequence"/>
</dbReference>
<comment type="caution">
    <text evidence="2">The sequence shown here is derived from an EMBL/GenBank/DDBJ whole genome shotgun (WGS) entry which is preliminary data.</text>
</comment>
<dbReference type="GeneID" id="87880186"/>
<reference evidence="2" key="2">
    <citation type="submission" date="2023-06" db="EMBL/GenBank/DDBJ databases">
        <authorList>
            <consortium name="Lawrence Berkeley National Laboratory"/>
            <person name="Mondo S.J."/>
            <person name="Hensen N."/>
            <person name="Bonometti L."/>
            <person name="Westerberg I."/>
            <person name="Brannstrom I.O."/>
            <person name="Guillou S."/>
            <person name="Cros-Aarteil S."/>
            <person name="Calhoun S."/>
            <person name="Haridas S."/>
            <person name="Kuo A."/>
            <person name="Pangilinan J."/>
            <person name="Riley R."/>
            <person name="Labutti K."/>
            <person name="Andreopoulos B."/>
            <person name="Lipzen A."/>
            <person name="Chen C."/>
            <person name="Yanf M."/>
            <person name="Daum C."/>
            <person name="Ng V."/>
            <person name="Clum A."/>
            <person name="Steindorff A."/>
            <person name="Ohm R."/>
            <person name="Martin F."/>
            <person name="Silar P."/>
            <person name="Natvig D."/>
            <person name="Lalanne C."/>
            <person name="Gautier V."/>
            <person name="Ament-Velasquez S.L."/>
            <person name="Kruys A."/>
            <person name="Hutchinson M.I."/>
            <person name="Powell A.J."/>
            <person name="Barry K."/>
            <person name="Miller A.N."/>
            <person name="Grigoriev I.V."/>
            <person name="Debuchy R."/>
            <person name="Gladieux P."/>
            <person name="Thoren M.H."/>
            <person name="Johannesson H."/>
        </authorList>
    </citation>
    <scope>NUCLEOTIDE SEQUENCE</scope>
    <source>
        <strain evidence="2">CBS 333.67</strain>
    </source>
</reference>
<accession>A0AAJ0H176</accession>
<dbReference type="RefSeq" id="XP_062725424.1">
    <property type="nucleotide sequence ID" value="XM_062861357.1"/>
</dbReference>
<keyword evidence="3" id="KW-1185">Reference proteome</keyword>
<name>A0AAJ0H176_9PEZI</name>
<dbReference type="AlphaFoldDB" id="A0AAJ0H176"/>
<evidence type="ECO:0000313" key="3">
    <source>
        <dbReference type="Proteomes" id="UP001273166"/>
    </source>
</evidence>
<feature type="region of interest" description="Disordered" evidence="1">
    <location>
        <begin position="129"/>
        <end position="160"/>
    </location>
</feature>
<proteinExistence type="predicted"/>
<feature type="region of interest" description="Disordered" evidence="1">
    <location>
        <begin position="67"/>
        <end position="90"/>
    </location>
</feature>
<sequence length="269" mass="29556">MPFRLPHRPLLFVCRLFEGTLGRHRATAAALRSFRANPLLRELPACPLGEDLVRPDKNPGQGMIRLQAPTLTGPPVTLATPTPTAGASPRRRPFRTGYCYLAIKIPLPAPAHGTDPLDEAYSRFTTARRDAESSEMKGILPRPPNTATRPRQTAHGPTGAGHVQAVRDLLAYNPLVWRRGYMHRRVAPPERLDVYAPSLGTVLTHPMAGARSVCEVVELQTHGVFRWPTHQADGRGSAIFLCPASMIRINTAASRSMAAFDETFLLYSC</sequence>
<evidence type="ECO:0000256" key="1">
    <source>
        <dbReference type="SAM" id="MobiDB-lite"/>
    </source>
</evidence>
<reference evidence="2" key="1">
    <citation type="journal article" date="2023" name="Mol. Phylogenet. Evol.">
        <title>Genome-scale phylogeny and comparative genomics of the fungal order Sordariales.</title>
        <authorList>
            <person name="Hensen N."/>
            <person name="Bonometti L."/>
            <person name="Westerberg I."/>
            <person name="Brannstrom I.O."/>
            <person name="Guillou S."/>
            <person name="Cros-Aarteil S."/>
            <person name="Calhoun S."/>
            <person name="Haridas S."/>
            <person name="Kuo A."/>
            <person name="Mondo S."/>
            <person name="Pangilinan J."/>
            <person name="Riley R."/>
            <person name="LaButti K."/>
            <person name="Andreopoulos B."/>
            <person name="Lipzen A."/>
            <person name="Chen C."/>
            <person name="Yan M."/>
            <person name="Daum C."/>
            <person name="Ng V."/>
            <person name="Clum A."/>
            <person name="Steindorff A."/>
            <person name="Ohm R.A."/>
            <person name="Martin F."/>
            <person name="Silar P."/>
            <person name="Natvig D.O."/>
            <person name="Lalanne C."/>
            <person name="Gautier V."/>
            <person name="Ament-Velasquez S.L."/>
            <person name="Kruys A."/>
            <person name="Hutchinson M.I."/>
            <person name="Powell A.J."/>
            <person name="Barry K."/>
            <person name="Miller A.N."/>
            <person name="Grigoriev I.V."/>
            <person name="Debuchy R."/>
            <person name="Gladieux P."/>
            <person name="Hiltunen Thoren M."/>
            <person name="Johannesson H."/>
        </authorList>
    </citation>
    <scope>NUCLEOTIDE SEQUENCE</scope>
    <source>
        <strain evidence="2">CBS 333.67</strain>
    </source>
</reference>
<gene>
    <name evidence="2" type="ORF">B0T15DRAFT_10090</name>
</gene>
<organism evidence="2 3">
    <name type="scientific">Chaetomium strumarium</name>
    <dbReference type="NCBI Taxonomy" id="1170767"/>
    <lineage>
        <taxon>Eukaryota</taxon>
        <taxon>Fungi</taxon>
        <taxon>Dikarya</taxon>
        <taxon>Ascomycota</taxon>
        <taxon>Pezizomycotina</taxon>
        <taxon>Sordariomycetes</taxon>
        <taxon>Sordariomycetidae</taxon>
        <taxon>Sordariales</taxon>
        <taxon>Chaetomiaceae</taxon>
        <taxon>Chaetomium</taxon>
    </lineage>
</organism>